<dbReference type="InterPro" id="IPR014710">
    <property type="entry name" value="RmlC-like_jellyroll"/>
</dbReference>
<proteinExistence type="predicted"/>
<gene>
    <name evidence="2" type="ORF">SAMN05660236_5821</name>
</gene>
<dbReference type="Pfam" id="PF07883">
    <property type="entry name" value="Cupin_2"/>
    <property type="match status" value="1"/>
</dbReference>
<dbReference type="GO" id="GO:0016853">
    <property type="term" value="F:isomerase activity"/>
    <property type="evidence" value="ECO:0007669"/>
    <property type="project" value="UniProtKB-KW"/>
</dbReference>
<organism evidence="2 3">
    <name type="scientific">Ohtaekwangia koreensis</name>
    <dbReference type="NCBI Taxonomy" id="688867"/>
    <lineage>
        <taxon>Bacteria</taxon>
        <taxon>Pseudomonadati</taxon>
        <taxon>Bacteroidota</taxon>
        <taxon>Cytophagia</taxon>
        <taxon>Cytophagales</taxon>
        <taxon>Fulvivirgaceae</taxon>
        <taxon>Ohtaekwangia</taxon>
    </lineage>
</organism>
<dbReference type="OrthoDB" id="9794183at2"/>
<evidence type="ECO:0000313" key="3">
    <source>
        <dbReference type="Proteomes" id="UP000190961"/>
    </source>
</evidence>
<feature type="domain" description="Cupin type-2" evidence="1">
    <location>
        <begin position="36"/>
        <end position="96"/>
    </location>
</feature>
<dbReference type="CDD" id="cd02226">
    <property type="entry name" value="cupin_YdbB-like"/>
    <property type="match status" value="1"/>
</dbReference>
<dbReference type="InterPro" id="IPR011051">
    <property type="entry name" value="RmlC_Cupin_sf"/>
</dbReference>
<name>A0A1T5MM45_9BACT</name>
<accession>A0A1T5MM45</accession>
<dbReference type="Proteomes" id="UP000190961">
    <property type="component" value="Unassembled WGS sequence"/>
</dbReference>
<dbReference type="Gene3D" id="2.60.120.10">
    <property type="entry name" value="Jelly Rolls"/>
    <property type="match status" value="1"/>
</dbReference>
<sequence>MHIDLEQKFTKFTEHWHPYIVGELNDNYVKIAKVKGELIWHKHDGEDELFVVLAGTLMMDFRDKPTIATKPGEILIVPKGVEHRPWTNDEEVRIMLIEPKSLKHTGDIVVAQTVENLEWI</sequence>
<dbReference type="InterPro" id="IPR052044">
    <property type="entry name" value="PKS_Associated_Protein"/>
</dbReference>
<protein>
    <submittedName>
        <fullName evidence="2">Mannose-6-phosphate isomerase, cupin superfamily</fullName>
    </submittedName>
</protein>
<evidence type="ECO:0000313" key="2">
    <source>
        <dbReference type="EMBL" id="SKC89317.1"/>
    </source>
</evidence>
<dbReference type="RefSeq" id="WP_079690318.1">
    <property type="nucleotide sequence ID" value="NZ_FUZU01000005.1"/>
</dbReference>
<evidence type="ECO:0000259" key="1">
    <source>
        <dbReference type="Pfam" id="PF07883"/>
    </source>
</evidence>
<dbReference type="SUPFAM" id="SSF51182">
    <property type="entry name" value="RmlC-like cupins"/>
    <property type="match status" value="1"/>
</dbReference>
<keyword evidence="3" id="KW-1185">Reference proteome</keyword>
<dbReference type="InterPro" id="IPR013096">
    <property type="entry name" value="Cupin_2"/>
</dbReference>
<dbReference type="PANTHER" id="PTHR36114">
    <property type="entry name" value="16.7 KDA PROTEIN IN WHIE LOCUS"/>
    <property type="match status" value="1"/>
</dbReference>
<reference evidence="2 3" key="1">
    <citation type="submission" date="2017-02" db="EMBL/GenBank/DDBJ databases">
        <authorList>
            <person name="Peterson S.W."/>
        </authorList>
    </citation>
    <scope>NUCLEOTIDE SEQUENCE [LARGE SCALE GENOMIC DNA]</scope>
    <source>
        <strain evidence="2 3">DSM 25262</strain>
    </source>
</reference>
<dbReference type="AlphaFoldDB" id="A0A1T5MM45"/>
<keyword evidence="2" id="KW-0413">Isomerase</keyword>
<dbReference type="EMBL" id="FUZU01000005">
    <property type="protein sequence ID" value="SKC89317.1"/>
    <property type="molecule type" value="Genomic_DNA"/>
</dbReference>
<dbReference type="PANTHER" id="PTHR36114:SF1">
    <property type="entry name" value="16.7 KDA PROTEIN IN WHIE LOCUS"/>
    <property type="match status" value="1"/>
</dbReference>
<dbReference type="STRING" id="688867.SAMN05660236_5821"/>